<feature type="signal peptide" evidence="2">
    <location>
        <begin position="1"/>
        <end position="28"/>
    </location>
</feature>
<accession>A0A7Z2ZKW4</accession>
<reference evidence="4 5" key="1">
    <citation type="submission" date="2020-04" db="EMBL/GenBank/DDBJ databases">
        <title>Genome sequencing of novel species.</title>
        <authorList>
            <person name="Heo J."/>
            <person name="Kim S.-J."/>
            <person name="Kim J.-S."/>
            <person name="Hong S.-B."/>
            <person name="Kwon S.-W."/>
        </authorList>
    </citation>
    <scope>NUCLEOTIDE SEQUENCE [LARGE SCALE GENOMIC DNA]</scope>
    <source>
        <strain evidence="4 5">MFER-1</strain>
    </source>
</reference>
<dbReference type="PANTHER" id="PTHR30535">
    <property type="entry name" value="VITAMIN B12-BINDING PROTEIN"/>
    <property type="match status" value="1"/>
</dbReference>
<dbReference type="PROSITE" id="PS50983">
    <property type="entry name" value="FE_B12_PBP"/>
    <property type="match status" value="1"/>
</dbReference>
<keyword evidence="2" id="KW-0732">Signal</keyword>
<dbReference type="InterPro" id="IPR002491">
    <property type="entry name" value="ABC_transptr_periplasmic_BD"/>
</dbReference>
<feature type="domain" description="Fe/B12 periplasmic-binding" evidence="3">
    <location>
        <begin position="165"/>
        <end position="424"/>
    </location>
</feature>
<dbReference type="InterPro" id="IPR012854">
    <property type="entry name" value="Cu_amine_oxidase-like_N"/>
</dbReference>
<dbReference type="InterPro" id="IPR036582">
    <property type="entry name" value="Mao_N_sf"/>
</dbReference>
<dbReference type="Gene3D" id="3.30.457.10">
    <property type="entry name" value="Copper amine oxidase-like, N-terminal domain"/>
    <property type="match status" value="1"/>
</dbReference>
<dbReference type="Pfam" id="PF01497">
    <property type="entry name" value="Peripla_BP_2"/>
    <property type="match status" value="1"/>
</dbReference>
<evidence type="ECO:0000313" key="5">
    <source>
        <dbReference type="Proteomes" id="UP000502248"/>
    </source>
</evidence>
<protein>
    <submittedName>
        <fullName evidence="4">ABC transporter substrate-binding protein</fullName>
    </submittedName>
</protein>
<dbReference type="KEGG" id="cheb:HH215_10715"/>
<evidence type="ECO:0000313" key="4">
    <source>
        <dbReference type="EMBL" id="QJD83601.1"/>
    </source>
</evidence>
<dbReference type="AlphaFoldDB" id="A0A7Z2ZKW4"/>
<evidence type="ECO:0000259" key="3">
    <source>
        <dbReference type="PROSITE" id="PS50983"/>
    </source>
</evidence>
<dbReference type="Gene3D" id="3.40.50.1980">
    <property type="entry name" value="Nitrogenase molybdenum iron protein domain"/>
    <property type="match status" value="2"/>
</dbReference>
<dbReference type="Pfam" id="PF07833">
    <property type="entry name" value="Cu_amine_oxidN1"/>
    <property type="match status" value="1"/>
</dbReference>
<feature type="chain" id="PRO_5030897572" evidence="2">
    <location>
        <begin position="29"/>
        <end position="424"/>
    </location>
</feature>
<dbReference type="SUPFAM" id="SSF53807">
    <property type="entry name" value="Helical backbone' metal receptor"/>
    <property type="match status" value="1"/>
</dbReference>
<dbReference type="SUPFAM" id="SSF55383">
    <property type="entry name" value="Copper amine oxidase, domain N"/>
    <property type="match status" value="1"/>
</dbReference>
<organism evidence="4 5">
    <name type="scientific">Cohnella herbarum</name>
    <dbReference type="NCBI Taxonomy" id="2728023"/>
    <lineage>
        <taxon>Bacteria</taxon>
        <taxon>Bacillati</taxon>
        <taxon>Bacillota</taxon>
        <taxon>Bacilli</taxon>
        <taxon>Bacillales</taxon>
        <taxon>Paenibacillaceae</taxon>
        <taxon>Cohnella</taxon>
    </lineage>
</organism>
<dbReference type="RefSeq" id="WP_169279891.1">
    <property type="nucleotide sequence ID" value="NZ_CP051680.1"/>
</dbReference>
<keyword evidence="5" id="KW-1185">Reference proteome</keyword>
<dbReference type="PANTHER" id="PTHR30535:SF34">
    <property type="entry name" value="MOLYBDATE-BINDING PROTEIN MOLA"/>
    <property type="match status" value="1"/>
</dbReference>
<evidence type="ECO:0000256" key="1">
    <source>
        <dbReference type="ARBA" id="ARBA00008814"/>
    </source>
</evidence>
<sequence>MYRKKLWTGILSAVILWGAAGLAQPAEAASNNAIKVVVDGKEISLSTAPQIVKGRLMVPYSNVVTGMGGKVSWDAKTKTVKAVKDKNTVTYTVGSATAYINDQKKQLESAPVSINNTTFVPLRALAQSFGMWVKWDNAKKQVTIASKLTVQTKTGPLTLNKVPERIATLSSSDTEIVAALGGNIVGRSTALGKVYPPEAALIPEIGSAHGINFETLATLKADLVIGSPSLQPQTATLEKLGAKVLLNSHNDFKEIQNSIRLYGEVLGKEEEAAKLIKRMDEQLKQITASQPAKKPKALILYGATGSFVVALPSSYPGNFLDLAGGENVAAKFPKMDTMPQYAEFSMERIVAADPDVIYLITHGDPAEVKASFKKELESNPAWKNLGAVKSDQFEVLPNDLFAANPGLRAPEAITALNKLLLQAK</sequence>
<dbReference type="InterPro" id="IPR050902">
    <property type="entry name" value="ABC_Transporter_SBP"/>
</dbReference>
<comment type="similarity">
    <text evidence="1">Belongs to the bacterial solute-binding protein 8 family.</text>
</comment>
<dbReference type="GO" id="GO:0071281">
    <property type="term" value="P:cellular response to iron ion"/>
    <property type="evidence" value="ECO:0007669"/>
    <property type="project" value="TreeGrafter"/>
</dbReference>
<proteinExistence type="inferred from homology"/>
<name>A0A7Z2ZKW4_9BACL</name>
<dbReference type="EMBL" id="CP051680">
    <property type="protein sequence ID" value="QJD83601.1"/>
    <property type="molecule type" value="Genomic_DNA"/>
</dbReference>
<dbReference type="Proteomes" id="UP000502248">
    <property type="component" value="Chromosome"/>
</dbReference>
<gene>
    <name evidence="4" type="ORF">HH215_10715</name>
</gene>
<evidence type="ECO:0000256" key="2">
    <source>
        <dbReference type="SAM" id="SignalP"/>
    </source>
</evidence>